<keyword evidence="5 9" id="KW-0472">Membrane</keyword>
<dbReference type="Gene3D" id="1.20.1070.10">
    <property type="entry name" value="Rhodopsin 7-helix transmembrane proteins"/>
    <property type="match status" value="1"/>
</dbReference>
<dbReference type="Proteomes" id="UP000005408">
    <property type="component" value="Unassembled WGS sequence"/>
</dbReference>
<evidence type="ECO:0000259" key="10">
    <source>
        <dbReference type="PROSITE" id="PS50262"/>
    </source>
</evidence>
<keyword evidence="3 9" id="KW-1133">Transmembrane helix</keyword>
<evidence type="ECO:0000256" key="9">
    <source>
        <dbReference type="SAM" id="Phobius"/>
    </source>
</evidence>
<feature type="transmembrane region" description="Helical" evidence="9">
    <location>
        <begin position="308"/>
        <end position="331"/>
    </location>
</feature>
<dbReference type="PROSITE" id="PS50262">
    <property type="entry name" value="G_PROTEIN_RECEP_F1_2"/>
    <property type="match status" value="1"/>
</dbReference>
<keyword evidence="7 8" id="KW-0807">Transducer</keyword>
<dbReference type="Pfam" id="PF00001">
    <property type="entry name" value="7tm_1"/>
    <property type="match status" value="1"/>
</dbReference>
<evidence type="ECO:0000256" key="6">
    <source>
        <dbReference type="ARBA" id="ARBA00023170"/>
    </source>
</evidence>
<comment type="subcellular location">
    <subcellularLocation>
        <location evidence="1">Membrane</location>
        <topology evidence="1">Multi-pass membrane protein</topology>
    </subcellularLocation>
</comment>
<evidence type="ECO:0000256" key="4">
    <source>
        <dbReference type="ARBA" id="ARBA00023040"/>
    </source>
</evidence>
<evidence type="ECO:0000256" key="2">
    <source>
        <dbReference type="ARBA" id="ARBA00022692"/>
    </source>
</evidence>
<feature type="transmembrane region" description="Helical" evidence="9">
    <location>
        <begin position="127"/>
        <end position="145"/>
    </location>
</feature>
<dbReference type="InterPro" id="IPR000276">
    <property type="entry name" value="GPCR_Rhodpsn"/>
</dbReference>
<dbReference type="GO" id="GO:0004930">
    <property type="term" value="F:G protein-coupled receptor activity"/>
    <property type="evidence" value="ECO:0007669"/>
    <property type="project" value="UniProtKB-KW"/>
</dbReference>
<proteinExistence type="inferred from homology"/>
<sequence length="377" mass="43060">SQKIRLSVFVLFNLNNKMNATTPSVQNYTQENATYGFQQTELFFSGPEPIAIIVIISVIFFVGILGNVALLSYVICCNRLTSPHNIFSTNLAVGDLLTLIVAMPFLSSIYIMTTWPFGELVCKFSEFTYTLSTTITVFMITALSVERYRLLTLHPPSLNLTSASVTSFILWLLAIMLAIPDLVSAETLAFGDFRYCVPYRVNWGETYAKTMVAIKFTCHFAVPLFIITACYCMIGRNLISRKSQFHSCLYEENHSASEEEVLRNSKRKRMAALVLVLVLLFVLTWLPRHVYVLWYHFDSSPYDTTWHIIKLVGICLMYCNSALNPVVFFCFDSTFRDCVCFCCRKPQFQRDLEEYTEIPHNSIVLTEINQCQDATNV</sequence>
<dbReference type="PROSITE" id="PS00237">
    <property type="entry name" value="G_PROTEIN_RECEP_F1_1"/>
    <property type="match status" value="1"/>
</dbReference>
<feature type="domain" description="G-protein coupled receptors family 1 profile" evidence="10">
    <location>
        <begin position="66"/>
        <end position="328"/>
    </location>
</feature>
<evidence type="ECO:0000256" key="3">
    <source>
        <dbReference type="ARBA" id="ARBA00022989"/>
    </source>
</evidence>
<dbReference type="EnsemblMetazoa" id="G16728.1">
    <property type="protein sequence ID" value="G16728.1:cds"/>
    <property type="gene ID" value="G16728"/>
</dbReference>
<dbReference type="InterPro" id="IPR017452">
    <property type="entry name" value="GPCR_Rhodpsn_7TM"/>
</dbReference>
<keyword evidence="2 8" id="KW-0812">Transmembrane</keyword>
<evidence type="ECO:0000256" key="1">
    <source>
        <dbReference type="ARBA" id="ARBA00004141"/>
    </source>
</evidence>
<dbReference type="PANTHER" id="PTHR45695">
    <property type="entry name" value="LEUCOKININ RECEPTOR-RELATED"/>
    <property type="match status" value="1"/>
</dbReference>
<feature type="transmembrane region" description="Helical" evidence="9">
    <location>
        <begin position="270"/>
        <end position="288"/>
    </location>
</feature>
<keyword evidence="12" id="KW-1185">Reference proteome</keyword>
<dbReference type="SUPFAM" id="SSF81321">
    <property type="entry name" value="Family A G protein-coupled receptor-like"/>
    <property type="match status" value="1"/>
</dbReference>
<keyword evidence="4 8" id="KW-0297">G-protein coupled receptor</keyword>
<reference evidence="11" key="1">
    <citation type="submission" date="2022-08" db="UniProtKB">
        <authorList>
            <consortium name="EnsemblMetazoa"/>
        </authorList>
    </citation>
    <scope>IDENTIFICATION</scope>
    <source>
        <strain evidence="11">05x7-T-G4-1.051#20</strain>
    </source>
</reference>
<feature type="transmembrane region" description="Helical" evidence="9">
    <location>
        <begin position="50"/>
        <end position="75"/>
    </location>
</feature>
<organism evidence="11 12">
    <name type="scientific">Magallana gigas</name>
    <name type="common">Pacific oyster</name>
    <name type="synonym">Crassostrea gigas</name>
    <dbReference type="NCBI Taxonomy" id="29159"/>
    <lineage>
        <taxon>Eukaryota</taxon>
        <taxon>Metazoa</taxon>
        <taxon>Spiralia</taxon>
        <taxon>Lophotrochozoa</taxon>
        <taxon>Mollusca</taxon>
        <taxon>Bivalvia</taxon>
        <taxon>Autobranchia</taxon>
        <taxon>Pteriomorphia</taxon>
        <taxon>Ostreida</taxon>
        <taxon>Ostreoidea</taxon>
        <taxon>Ostreidae</taxon>
        <taxon>Magallana</taxon>
    </lineage>
</organism>
<protein>
    <recommendedName>
        <fullName evidence="10">G-protein coupled receptors family 1 profile domain-containing protein</fullName>
    </recommendedName>
</protein>
<comment type="similarity">
    <text evidence="8">Belongs to the G-protein coupled receptor 1 family.</text>
</comment>
<accession>A0A8W8J4K8</accession>
<keyword evidence="6 8" id="KW-0675">Receptor</keyword>
<dbReference type="PRINTS" id="PR00237">
    <property type="entry name" value="GPCRRHODOPSN"/>
</dbReference>
<dbReference type="GO" id="GO:0005886">
    <property type="term" value="C:plasma membrane"/>
    <property type="evidence" value="ECO:0007669"/>
    <property type="project" value="TreeGrafter"/>
</dbReference>
<evidence type="ECO:0000313" key="12">
    <source>
        <dbReference type="Proteomes" id="UP000005408"/>
    </source>
</evidence>
<feature type="transmembrane region" description="Helical" evidence="9">
    <location>
        <begin position="212"/>
        <end position="234"/>
    </location>
</feature>
<name>A0A8W8J4K8_MAGGI</name>
<evidence type="ECO:0000256" key="8">
    <source>
        <dbReference type="RuleBase" id="RU000688"/>
    </source>
</evidence>
<dbReference type="PANTHER" id="PTHR45695:SF9">
    <property type="entry name" value="LEUCOKININ RECEPTOR"/>
    <property type="match status" value="1"/>
</dbReference>
<feature type="transmembrane region" description="Helical" evidence="9">
    <location>
        <begin position="157"/>
        <end position="179"/>
    </location>
</feature>
<evidence type="ECO:0000256" key="5">
    <source>
        <dbReference type="ARBA" id="ARBA00023136"/>
    </source>
</evidence>
<evidence type="ECO:0000256" key="7">
    <source>
        <dbReference type="ARBA" id="ARBA00023224"/>
    </source>
</evidence>
<feature type="transmembrane region" description="Helical" evidence="9">
    <location>
        <begin position="96"/>
        <end position="115"/>
    </location>
</feature>
<dbReference type="AlphaFoldDB" id="A0A8W8J4K8"/>
<evidence type="ECO:0000313" key="11">
    <source>
        <dbReference type="EnsemblMetazoa" id="G16728.1:cds"/>
    </source>
</evidence>